<evidence type="ECO:0000256" key="2">
    <source>
        <dbReference type="SAM" id="SignalP"/>
    </source>
</evidence>
<comment type="caution">
    <text evidence="3">The sequence shown here is derived from an EMBL/GenBank/DDBJ whole genome shotgun (WGS) entry which is preliminary data.</text>
</comment>
<feature type="transmembrane region" description="Helical" evidence="1">
    <location>
        <begin position="110"/>
        <end position="132"/>
    </location>
</feature>
<organism evidence="3 4">
    <name type="scientific">Paralvinella palmiformis</name>
    <dbReference type="NCBI Taxonomy" id="53620"/>
    <lineage>
        <taxon>Eukaryota</taxon>
        <taxon>Metazoa</taxon>
        <taxon>Spiralia</taxon>
        <taxon>Lophotrochozoa</taxon>
        <taxon>Annelida</taxon>
        <taxon>Polychaeta</taxon>
        <taxon>Sedentaria</taxon>
        <taxon>Canalipalpata</taxon>
        <taxon>Terebellida</taxon>
        <taxon>Terebelliformia</taxon>
        <taxon>Alvinellidae</taxon>
        <taxon>Paralvinella</taxon>
    </lineage>
</organism>
<dbReference type="Proteomes" id="UP001208570">
    <property type="component" value="Unassembled WGS sequence"/>
</dbReference>
<keyword evidence="1" id="KW-0472">Membrane</keyword>
<proteinExistence type="predicted"/>
<keyword evidence="1" id="KW-0812">Transmembrane</keyword>
<reference evidence="3" key="1">
    <citation type="journal article" date="2023" name="Mol. Biol. Evol.">
        <title>Third-Generation Sequencing Reveals the Adaptive Role of the Epigenome in Three Deep-Sea Polychaetes.</title>
        <authorList>
            <person name="Perez M."/>
            <person name="Aroh O."/>
            <person name="Sun Y."/>
            <person name="Lan Y."/>
            <person name="Juniper S.K."/>
            <person name="Young C.R."/>
            <person name="Angers B."/>
            <person name="Qian P.Y."/>
        </authorList>
    </citation>
    <scope>NUCLEOTIDE SEQUENCE</scope>
    <source>
        <strain evidence="3">P08H-3</strain>
    </source>
</reference>
<feature type="chain" id="PRO_5042180108" evidence="2">
    <location>
        <begin position="22"/>
        <end position="297"/>
    </location>
</feature>
<evidence type="ECO:0000256" key="1">
    <source>
        <dbReference type="SAM" id="Phobius"/>
    </source>
</evidence>
<name>A0AAD9N2C1_9ANNE</name>
<protein>
    <submittedName>
        <fullName evidence="3">Uncharacterized protein</fullName>
    </submittedName>
</protein>
<evidence type="ECO:0000313" key="3">
    <source>
        <dbReference type="EMBL" id="KAK2152471.1"/>
    </source>
</evidence>
<dbReference type="PANTHER" id="PTHR31061:SF24">
    <property type="entry name" value="LD22376P"/>
    <property type="match status" value="1"/>
</dbReference>
<feature type="transmembrane region" description="Helical" evidence="1">
    <location>
        <begin position="273"/>
        <end position="292"/>
    </location>
</feature>
<keyword evidence="1" id="KW-1133">Transmembrane helix</keyword>
<dbReference type="PANTHER" id="PTHR31061">
    <property type="entry name" value="LD22376P"/>
    <property type="match status" value="1"/>
</dbReference>
<sequence>MLTDRETILCIFVLVHGLCSATDPTSAPVPGIIQVPLSNWQDNISVWESYLEDKPQFDINTAWLNVKSNIQLDVVLYEQNDQCYGEMTGSEVNAVNEGNKKKARLRSLDTFRGLSLLVMIFVNYGGGGYYFFEHSYWDGLYVADLVFPWFIVWESTLANRQIYSMGEYTGEQTALWYGRVQWRTVRFMVWESTLGNRQLYSMGEYTDEQTGLYFCFQRKITQRRTKVRERSGLRKGSFNDEIVSPLIIPTRSLWAQYCRCPPVKDVFYYWPEWIIMSVVVITQLCLTYVLPVPGCPT</sequence>
<feature type="signal peptide" evidence="2">
    <location>
        <begin position="1"/>
        <end position="21"/>
    </location>
</feature>
<accession>A0AAD9N2C1</accession>
<gene>
    <name evidence="3" type="ORF">LSH36_327g00014</name>
</gene>
<keyword evidence="4" id="KW-1185">Reference proteome</keyword>
<dbReference type="AlphaFoldDB" id="A0AAD9N2C1"/>
<keyword evidence="2" id="KW-0732">Signal</keyword>
<dbReference type="EMBL" id="JAODUP010000327">
    <property type="protein sequence ID" value="KAK2152471.1"/>
    <property type="molecule type" value="Genomic_DNA"/>
</dbReference>
<evidence type="ECO:0000313" key="4">
    <source>
        <dbReference type="Proteomes" id="UP001208570"/>
    </source>
</evidence>